<gene>
    <name evidence="2" type="primary">ORF217760</name>
</gene>
<accession>A0A0B7C0Z1</accession>
<name>A0A0B7C0Z1_9EUPU</name>
<proteinExistence type="predicted"/>
<feature type="non-terminal residue" evidence="2">
    <location>
        <position position="1"/>
    </location>
</feature>
<organism evidence="2">
    <name type="scientific">Arion vulgaris</name>
    <dbReference type="NCBI Taxonomy" id="1028688"/>
    <lineage>
        <taxon>Eukaryota</taxon>
        <taxon>Metazoa</taxon>
        <taxon>Spiralia</taxon>
        <taxon>Lophotrochozoa</taxon>
        <taxon>Mollusca</taxon>
        <taxon>Gastropoda</taxon>
        <taxon>Heterobranchia</taxon>
        <taxon>Euthyneura</taxon>
        <taxon>Panpulmonata</taxon>
        <taxon>Eupulmonata</taxon>
        <taxon>Stylommatophora</taxon>
        <taxon>Helicina</taxon>
        <taxon>Arionoidea</taxon>
        <taxon>Arionidae</taxon>
        <taxon>Arion</taxon>
    </lineage>
</organism>
<dbReference type="AlphaFoldDB" id="A0A0B7C0Z1"/>
<feature type="non-terminal residue" evidence="2">
    <location>
        <position position="99"/>
    </location>
</feature>
<feature type="compositionally biased region" description="Low complexity" evidence="1">
    <location>
        <begin position="26"/>
        <end position="39"/>
    </location>
</feature>
<protein>
    <submittedName>
        <fullName evidence="2">Uncharacterized protein</fullName>
    </submittedName>
</protein>
<feature type="region of interest" description="Disordered" evidence="1">
    <location>
        <begin position="1"/>
        <end position="49"/>
    </location>
</feature>
<feature type="compositionally biased region" description="Basic and acidic residues" evidence="1">
    <location>
        <begin position="13"/>
        <end position="23"/>
    </location>
</feature>
<evidence type="ECO:0000313" key="2">
    <source>
        <dbReference type="EMBL" id="CEK98095.1"/>
    </source>
</evidence>
<reference evidence="2" key="1">
    <citation type="submission" date="2014-12" db="EMBL/GenBank/DDBJ databases">
        <title>Insight into the proteome of Arion vulgaris.</title>
        <authorList>
            <person name="Aradska J."/>
            <person name="Bulat T."/>
            <person name="Smidak R."/>
            <person name="Sarate P."/>
            <person name="Gangsoo J."/>
            <person name="Sialana F."/>
            <person name="Bilban M."/>
            <person name="Lubec G."/>
        </authorList>
    </citation>
    <scope>NUCLEOTIDE SEQUENCE</scope>
    <source>
        <tissue evidence="2">Skin</tissue>
    </source>
</reference>
<sequence>GNVDATEVFVIDEDNHSDMDARRSRSIQSFRSSSQSPPRDFGGSNNALAKGSKENLKALKSSKENLAVAKGSRENLALMKQSHENVRNLKVQSRENLRA</sequence>
<dbReference type="EMBL" id="HACG01051224">
    <property type="protein sequence ID" value="CEK98095.1"/>
    <property type="molecule type" value="Transcribed_RNA"/>
</dbReference>
<evidence type="ECO:0000256" key="1">
    <source>
        <dbReference type="SAM" id="MobiDB-lite"/>
    </source>
</evidence>